<dbReference type="Proteomes" id="UP000787472">
    <property type="component" value="Unassembled WGS sequence"/>
</dbReference>
<gene>
    <name evidence="4" type="ORF">G8770_15570</name>
</gene>
<dbReference type="PANTHER" id="PTHR30543">
    <property type="entry name" value="CHROMATE REDUCTASE"/>
    <property type="match status" value="1"/>
</dbReference>
<dbReference type="Gene3D" id="3.40.50.360">
    <property type="match status" value="1"/>
</dbReference>
<dbReference type="EMBL" id="JAAONZ010000013">
    <property type="protein sequence ID" value="NHO66969.1"/>
    <property type="molecule type" value="Genomic_DNA"/>
</dbReference>
<dbReference type="InterPro" id="IPR029039">
    <property type="entry name" value="Flavoprotein-like_sf"/>
</dbReference>
<keyword evidence="2" id="KW-0288">FMN</keyword>
<keyword evidence="5" id="KW-1185">Reference proteome</keyword>
<evidence type="ECO:0000259" key="3">
    <source>
        <dbReference type="Pfam" id="PF03358"/>
    </source>
</evidence>
<dbReference type="SUPFAM" id="SSF52218">
    <property type="entry name" value="Flavoproteins"/>
    <property type="match status" value="1"/>
</dbReference>
<proteinExistence type="predicted"/>
<dbReference type="GO" id="GO:0005829">
    <property type="term" value="C:cytosol"/>
    <property type="evidence" value="ECO:0007669"/>
    <property type="project" value="TreeGrafter"/>
</dbReference>
<dbReference type="Pfam" id="PF03358">
    <property type="entry name" value="FMN_red"/>
    <property type="match status" value="1"/>
</dbReference>
<accession>A0A9E5MKS7</accession>
<dbReference type="PANTHER" id="PTHR30543:SF21">
    <property type="entry name" value="NAD(P)H-DEPENDENT FMN REDUCTASE LOT6"/>
    <property type="match status" value="1"/>
</dbReference>
<dbReference type="GO" id="GO:0016491">
    <property type="term" value="F:oxidoreductase activity"/>
    <property type="evidence" value="ECO:0007669"/>
    <property type="project" value="InterPro"/>
</dbReference>
<reference evidence="4" key="1">
    <citation type="submission" date="2020-03" db="EMBL/GenBank/DDBJ databases">
        <authorList>
            <person name="Guo F."/>
        </authorList>
    </citation>
    <scope>NUCLEOTIDE SEQUENCE</scope>
    <source>
        <strain evidence="4">JCM 30134</strain>
    </source>
</reference>
<sequence>MPKYRVAMLVGSNRKASLNVRLARAIEKSAPSSIQFTWVPMYDMPFYNADLEDNRPTPVNQFVAAIEAADAVCMVTPEYNRSIPAVLKNAIDWGSKPPENNVWRDKVIAMAGTSPGSLGTALAQQHLRQMLPILGSIILPGEVYITFKDSNMIEDDGTVNDPDVADFIADFCQRFARFIQRLDH</sequence>
<protein>
    <submittedName>
        <fullName evidence="4">NAD(P)H-dependent oxidoreductase</fullName>
    </submittedName>
</protein>
<dbReference type="AlphaFoldDB" id="A0A9E5MKS7"/>
<evidence type="ECO:0000256" key="2">
    <source>
        <dbReference type="ARBA" id="ARBA00022643"/>
    </source>
</evidence>
<comment type="caution">
    <text evidence="4">The sequence shown here is derived from an EMBL/GenBank/DDBJ whole genome shotgun (WGS) entry which is preliminary data.</text>
</comment>
<evidence type="ECO:0000313" key="5">
    <source>
        <dbReference type="Proteomes" id="UP000787472"/>
    </source>
</evidence>
<dbReference type="GO" id="GO:0010181">
    <property type="term" value="F:FMN binding"/>
    <property type="evidence" value="ECO:0007669"/>
    <property type="project" value="TreeGrafter"/>
</dbReference>
<dbReference type="RefSeq" id="WP_167188793.1">
    <property type="nucleotide sequence ID" value="NZ_JAAONZ010000013.1"/>
</dbReference>
<organism evidence="4 5">
    <name type="scientific">Pseudomaricurvus hydrocarbonicus</name>
    <dbReference type="NCBI Taxonomy" id="1470433"/>
    <lineage>
        <taxon>Bacteria</taxon>
        <taxon>Pseudomonadati</taxon>
        <taxon>Pseudomonadota</taxon>
        <taxon>Gammaproteobacteria</taxon>
        <taxon>Cellvibrionales</taxon>
        <taxon>Cellvibrionaceae</taxon>
        <taxon>Pseudomaricurvus</taxon>
    </lineage>
</organism>
<feature type="domain" description="NADPH-dependent FMN reductase-like" evidence="3">
    <location>
        <begin position="5"/>
        <end position="146"/>
    </location>
</feature>
<dbReference type="InterPro" id="IPR050712">
    <property type="entry name" value="NAD(P)H-dep_reductase"/>
</dbReference>
<keyword evidence="2" id="KW-0285">Flavoprotein</keyword>
<evidence type="ECO:0000256" key="1">
    <source>
        <dbReference type="ARBA" id="ARBA00001917"/>
    </source>
</evidence>
<name>A0A9E5MKS7_9GAMM</name>
<evidence type="ECO:0000313" key="4">
    <source>
        <dbReference type="EMBL" id="NHO66969.1"/>
    </source>
</evidence>
<dbReference type="InterPro" id="IPR005025">
    <property type="entry name" value="FMN_Rdtase-like_dom"/>
</dbReference>
<comment type="cofactor">
    <cofactor evidence="1">
        <name>FMN</name>
        <dbReference type="ChEBI" id="CHEBI:58210"/>
    </cofactor>
</comment>